<name>A0AAD9DSL0_9TELE</name>
<dbReference type="InterPro" id="IPR036397">
    <property type="entry name" value="RNaseH_sf"/>
</dbReference>
<organism evidence="5 6">
    <name type="scientific">Electrophorus voltai</name>
    <dbReference type="NCBI Taxonomy" id="2609070"/>
    <lineage>
        <taxon>Eukaryota</taxon>
        <taxon>Metazoa</taxon>
        <taxon>Chordata</taxon>
        <taxon>Craniata</taxon>
        <taxon>Vertebrata</taxon>
        <taxon>Euteleostomi</taxon>
        <taxon>Actinopterygii</taxon>
        <taxon>Neopterygii</taxon>
        <taxon>Teleostei</taxon>
        <taxon>Ostariophysi</taxon>
        <taxon>Gymnotiformes</taxon>
        <taxon>Gymnotoidei</taxon>
        <taxon>Gymnotidae</taxon>
        <taxon>Electrophorus</taxon>
    </lineage>
</organism>
<evidence type="ECO:0000256" key="1">
    <source>
        <dbReference type="ARBA" id="ARBA00004123"/>
    </source>
</evidence>
<dbReference type="InterPro" id="IPR000953">
    <property type="entry name" value="Chromo/chromo_shadow_dom"/>
</dbReference>
<dbReference type="SUPFAM" id="SSF54160">
    <property type="entry name" value="Chromo domain-like"/>
    <property type="match status" value="1"/>
</dbReference>
<sequence length="256" mass="28936">TSDSVTLILRYVPQGLEEEHPDKVRQKFGLPEDIVSDCGPQFTSRVCRELLERLNITEEAHQNLSKAIANYKRKADVKRGQTPQYVSGQQVWVSTKDGRSGPSGKLEVKYEGPYTILWWINDVTYHVGLPRHRKASQAFHVSALKLVVEGPLTEEGHPLGSPPSPIDIVGGRAYRVRVLLDSHRRGKGLQYLIDWEGFGPEKRFWILSSQVLDPDLTTSFHWEHPKKPAPRQPDQPHISRQAGSSGGFCHKRLVHS</sequence>
<dbReference type="Gene3D" id="3.30.420.10">
    <property type="entry name" value="Ribonuclease H-like superfamily/Ribonuclease H"/>
    <property type="match status" value="1"/>
</dbReference>
<protein>
    <recommendedName>
        <fullName evidence="4">Chromo domain-containing protein</fullName>
    </recommendedName>
</protein>
<feature type="non-terminal residue" evidence="5">
    <location>
        <position position="1"/>
    </location>
</feature>
<dbReference type="PROSITE" id="PS50013">
    <property type="entry name" value="CHROMO_2"/>
    <property type="match status" value="1"/>
</dbReference>
<dbReference type="EMBL" id="JAROKS010000019">
    <property type="protein sequence ID" value="KAK1792496.1"/>
    <property type="molecule type" value="Genomic_DNA"/>
</dbReference>
<feature type="domain" description="Chromo" evidence="4">
    <location>
        <begin position="174"/>
        <end position="232"/>
    </location>
</feature>
<evidence type="ECO:0000313" key="6">
    <source>
        <dbReference type="Proteomes" id="UP001239994"/>
    </source>
</evidence>
<dbReference type="Gene3D" id="2.40.50.40">
    <property type="match status" value="1"/>
</dbReference>
<dbReference type="InterPro" id="IPR056924">
    <property type="entry name" value="SH3_Tf2-1"/>
</dbReference>
<dbReference type="Pfam" id="PF24626">
    <property type="entry name" value="SH3_Tf2-1"/>
    <property type="match status" value="1"/>
</dbReference>
<dbReference type="PANTHER" id="PTHR37984:SF5">
    <property type="entry name" value="PROTEIN NYNRIN-LIKE"/>
    <property type="match status" value="1"/>
</dbReference>
<dbReference type="AlphaFoldDB" id="A0AAD9DSL0"/>
<comment type="subcellular location">
    <subcellularLocation>
        <location evidence="1">Nucleus</location>
    </subcellularLocation>
</comment>
<feature type="coiled-coil region" evidence="2">
    <location>
        <begin position="47"/>
        <end position="74"/>
    </location>
</feature>
<evidence type="ECO:0000313" key="5">
    <source>
        <dbReference type="EMBL" id="KAK1792496.1"/>
    </source>
</evidence>
<keyword evidence="2" id="KW-0175">Coiled coil</keyword>
<dbReference type="Proteomes" id="UP001239994">
    <property type="component" value="Unassembled WGS sequence"/>
</dbReference>
<dbReference type="GO" id="GO:0003676">
    <property type="term" value="F:nucleic acid binding"/>
    <property type="evidence" value="ECO:0007669"/>
    <property type="project" value="InterPro"/>
</dbReference>
<feature type="region of interest" description="Disordered" evidence="3">
    <location>
        <begin position="219"/>
        <end position="246"/>
    </location>
</feature>
<reference evidence="5" key="1">
    <citation type="submission" date="2023-03" db="EMBL/GenBank/DDBJ databases">
        <title>Electrophorus voltai genome.</title>
        <authorList>
            <person name="Bian C."/>
        </authorList>
    </citation>
    <scope>NUCLEOTIDE SEQUENCE</scope>
    <source>
        <strain evidence="5">CB-2022</strain>
        <tissue evidence="5">Muscle</tissue>
    </source>
</reference>
<dbReference type="InterPro" id="IPR050951">
    <property type="entry name" value="Retrovirus_Pol_polyprotein"/>
</dbReference>
<evidence type="ECO:0000259" key="4">
    <source>
        <dbReference type="PROSITE" id="PS50013"/>
    </source>
</evidence>
<gene>
    <name evidence="5" type="ORF">P4O66_012436</name>
</gene>
<keyword evidence="6" id="KW-1185">Reference proteome</keyword>
<evidence type="ECO:0000256" key="2">
    <source>
        <dbReference type="SAM" id="Coils"/>
    </source>
</evidence>
<accession>A0AAD9DSL0</accession>
<dbReference type="PANTHER" id="PTHR37984">
    <property type="entry name" value="PROTEIN CBG26694"/>
    <property type="match status" value="1"/>
</dbReference>
<proteinExistence type="predicted"/>
<comment type="caution">
    <text evidence="5">The sequence shown here is derived from an EMBL/GenBank/DDBJ whole genome shotgun (WGS) entry which is preliminary data.</text>
</comment>
<dbReference type="InterPro" id="IPR016197">
    <property type="entry name" value="Chromo-like_dom_sf"/>
</dbReference>
<evidence type="ECO:0000256" key="3">
    <source>
        <dbReference type="SAM" id="MobiDB-lite"/>
    </source>
</evidence>
<dbReference type="GO" id="GO:0005634">
    <property type="term" value="C:nucleus"/>
    <property type="evidence" value="ECO:0007669"/>
    <property type="project" value="UniProtKB-SubCell"/>
</dbReference>